<keyword evidence="2" id="KW-1185">Reference proteome</keyword>
<reference evidence="1 2" key="1">
    <citation type="journal article" date="2023" name="Plants (Basel)">
        <title>Bridging the Gap: Combining Genomics and Transcriptomics Approaches to Understand Stylosanthes scabra, an Orphan Legume from the Brazilian Caatinga.</title>
        <authorList>
            <person name="Ferreira-Neto J.R.C."/>
            <person name="da Silva M.D."/>
            <person name="Binneck E."/>
            <person name="de Melo N.F."/>
            <person name="da Silva R.H."/>
            <person name="de Melo A.L.T.M."/>
            <person name="Pandolfi V."/>
            <person name="Bustamante F.O."/>
            <person name="Brasileiro-Vidal A.C."/>
            <person name="Benko-Iseppon A.M."/>
        </authorList>
    </citation>
    <scope>NUCLEOTIDE SEQUENCE [LARGE SCALE GENOMIC DNA]</scope>
    <source>
        <tissue evidence="1">Leaves</tissue>
    </source>
</reference>
<comment type="caution">
    <text evidence="1">The sequence shown here is derived from an EMBL/GenBank/DDBJ whole genome shotgun (WGS) entry which is preliminary data.</text>
</comment>
<organism evidence="1 2">
    <name type="scientific">Stylosanthes scabra</name>
    <dbReference type="NCBI Taxonomy" id="79078"/>
    <lineage>
        <taxon>Eukaryota</taxon>
        <taxon>Viridiplantae</taxon>
        <taxon>Streptophyta</taxon>
        <taxon>Embryophyta</taxon>
        <taxon>Tracheophyta</taxon>
        <taxon>Spermatophyta</taxon>
        <taxon>Magnoliopsida</taxon>
        <taxon>eudicotyledons</taxon>
        <taxon>Gunneridae</taxon>
        <taxon>Pentapetalae</taxon>
        <taxon>rosids</taxon>
        <taxon>fabids</taxon>
        <taxon>Fabales</taxon>
        <taxon>Fabaceae</taxon>
        <taxon>Papilionoideae</taxon>
        <taxon>50 kb inversion clade</taxon>
        <taxon>dalbergioids sensu lato</taxon>
        <taxon>Dalbergieae</taxon>
        <taxon>Pterocarpus clade</taxon>
        <taxon>Stylosanthes</taxon>
    </lineage>
</organism>
<dbReference type="Proteomes" id="UP001341840">
    <property type="component" value="Unassembled WGS sequence"/>
</dbReference>
<feature type="non-terminal residue" evidence="1">
    <location>
        <position position="70"/>
    </location>
</feature>
<gene>
    <name evidence="1" type="ORF">PIB30_097338</name>
</gene>
<protein>
    <submittedName>
        <fullName evidence="1">Uncharacterized protein</fullName>
    </submittedName>
</protein>
<accession>A0ABU6QVL5</accession>
<evidence type="ECO:0000313" key="2">
    <source>
        <dbReference type="Proteomes" id="UP001341840"/>
    </source>
</evidence>
<proteinExistence type="predicted"/>
<evidence type="ECO:0000313" key="1">
    <source>
        <dbReference type="EMBL" id="MED6116139.1"/>
    </source>
</evidence>
<name>A0ABU6QVL5_9FABA</name>
<dbReference type="EMBL" id="JASCZI010002386">
    <property type="protein sequence ID" value="MED6116139.1"/>
    <property type="molecule type" value="Genomic_DNA"/>
</dbReference>
<sequence>MGVSRCGLGISQVQHGWIWDRVEAMFGVIKCNKRRWWEVLGGCSPCLDRVDSKGKGKEGMVHGGEDTGWE</sequence>